<dbReference type="RefSeq" id="WP_193790158.1">
    <property type="nucleotide sequence ID" value="NZ_FNUD01000002.1"/>
</dbReference>
<gene>
    <name evidence="1" type="ORF">SAMN04489800_2581</name>
</gene>
<organism evidence="1 2">
    <name type="scientific">Pseudomonas deceptionensis</name>
    <dbReference type="NCBI Taxonomy" id="882211"/>
    <lineage>
        <taxon>Bacteria</taxon>
        <taxon>Pseudomonadati</taxon>
        <taxon>Pseudomonadota</taxon>
        <taxon>Gammaproteobacteria</taxon>
        <taxon>Pseudomonadales</taxon>
        <taxon>Pseudomonadaceae</taxon>
        <taxon>Pseudomonas</taxon>
    </lineage>
</organism>
<reference evidence="1" key="1">
    <citation type="submission" date="2016-10" db="EMBL/GenBank/DDBJ databases">
        <authorList>
            <person name="Varghese N."/>
            <person name="Submissions S."/>
        </authorList>
    </citation>
    <scope>NUCLEOTIDE SEQUENCE [LARGE SCALE GENOMIC DNA]</scope>
    <source>
        <strain evidence="1">LMG 25555</strain>
    </source>
</reference>
<keyword evidence="2" id="KW-1185">Reference proteome</keyword>
<proteinExistence type="predicted"/>
<comment type="caution">
    <text evidence="1">The sequence shown here is derived from an EMBL/GenBank/DDBJ whole genome shotgun (WGS) entry which is preliminary data.</text>
</comment>
<dbReference type="Gene3D" id="3.40.630.30">
    <property type="match status" value="1"/>
</dbReference>
<dbReference type="SUPFAM" id="SSF55729">
    <property type="entry name" value="Acyl-CoA N-acyltransferases (Nat)"/>
    <property type="match status" value="1"/>
</dbReference>
<accession>A0A1H5ME36</accession>
<dbReference type="EMBL" id="FNUD01000002">
    <property type="protein sequence ID" value="SEE87652.1"/>
    <property type="molecule type" value="Genomic_DNA"/>
</dbReference>
<dbReference type="AlphaFoldDB" id="A0A1H5ME36"/>
<dbReference type="Proteomes" id="UP000183613">
    <property type="component" value="Unassembled WGS sequence"/>
</dbReference>
<dbReference type="InterPro" id="IPR016181">
    <property type="entry name" value="Acyl_CoA_acyltransferase"/>
</dbReference>
<dbReference type="GO" id="GO:0016740">
    <property type="term" value="F:transferase activity"/>
    <property type="evidence" value="ECO:0007669"/>
    <property type="project" value="UniProtKB-KW"/>
</dbReference>
<sequence>MTDTQGTSTRVGVATEADIDGIVALQAANQMARGGMLSAELPRSRIAQMMQAMPLIVARNRNDITGFLMTTTRAMNADIPIVKAMFEAYEGTGDAYVYGPICVGASERGKGLAQSLFAQLRLQQPGREGILFIREDNEASLKAHRRMGMKQVAEFQFNGFVYRVFSYIG</sequence>
<protein>
    <submittedName>
        <fullName evidence="1">Acetyltransferase (GNAT) family protein</fullName>
    </submittedName>
</protein>
<evidence type="ECO:0000313" key="2">
    <source>
        <dbReference type="Proteomes" id="UP000183613"/>
    </source>
</evidence>
<name>A0A1H5ME36_PSEDM</name>
<evidence type="ECO:0000313" key="1">
    <source>
        <dbReference type="EMBL" id="SEE87652.1"/>
    </source>
</evidence>